<dbReference type="GO" id="GO:0051607">
    <property type="term" value="P:defense response to virus"/>
    <property type="evidence" value="ECO:0007669"/>
    <property type="project" value="UniProtKB-KW"/>
</dbReference>
<dbReference type="PANTHER" id="PTHR35579:SF3">
    <property type="entry name" value="CRISPR SYSTEM CMS ENDORIBONUCLEASE CSM3"/>
    <property type="match status" value="1"/>
</dbReference>
<dbReference type="AlphaFoldDB" id="A0A6M0H872"/>
<name>A0A6M0H872_9CLOT</name>
<organism evidence="3 4">
    <name type="scientific">Clostridium senegalense</name>
    <dbReference type="NCBI Taxonomy" id="1465809"/>
    <lineage>
        <taxon>Bacteria</taxon>
        <taxon>Bacillati</taxon>
        <taxon>Bacillota</taxon>
        <taxon>Clostridia</taxon>
        <taxon>Eubacteriales</taxon>
        <taxon>Clostridiaceae</taxon>
        <taxon>Clostridium</taxon>
    </lineage>
</organism>
<sequence length="460" mass="52445">MSSINKIKQYILQVKNISPFRIGNGEEEGNGLLISDKHAVINGTTLSGLFRDFLKKFKNKDEAYELIFPENNNKETSKIYFYDSMSNEEIGKEDLCCRNHVRIDEEMASSVENHLFNEYHISEGKTFKLFFEIRGLNLEEDKYNCICKYLENFITKLSSGQIAIGSKSSFGFGKFKAIKNNDKSGIYYKEYNLSTENGLNDYLDFNFNIKNLSMEGFNNLGIGDQDKKLKIKLEAYCDEGFIIKGNPIIEKKDKQDTKTYIVDCPYKECIDGKKQFIIPSSTIKGIVRGYCNKIFKTLDKKDKTVIDEMFGMKADESKKIEGKKGKLIFEDCKIDGEKLQRYNRIKIDRFTGGVMSGAIFKEQIATISKDNPIEFNVVLNKEDKKMLALIILAFRDIGLGYLTIGSGNNVGYGRFKGKSITISGAGYNSKLEFKEIESSNMDKFQLKGDIDKFNEIVSIL</sequence>
<dbReference type="InterPro" id="IPR005537">
    <property type="entry name" value="RAMP_III_fam"/>
</dbReference>
<keyword evidence="4" id="KW-1185">Reference proteome</keyword>
<dbReference type="PANTHER" id="PTHR35579">
    <property type="entry name" value="CRISPR SYSTEM CMS ENDORIBONUCLEASE CSM3"/>
    <property type="match status" value="1"/>
</dbReference>
<dbReference type="Proteomes" id="UP000481872">
    <property type="component" value="Unassembled WGS sequence"/>
</dbReference>
<keyword evidence="1" id="KW-0051">Antiviral defense</keyword>
<accession>A0A6M0H872</accession>
<evidence type="ECO:0000313" key="3">
    <source>
        <dbReference type="EMBL" id="NEU06071.1"/>
    </source>
</evidence>
<comment type="caution">
    <text evidence="3">The sequence shown here is derived from an EMBL/GenBank/DDBJ whole genome shotgun (WGS) entry which is preliminary data.</text>
</comment>
<dbReference type="InterPro" id="IPR052216">
    <property type="entry name" value="CRISPR_Csm3_endoribonuclease"/>
</dbReference>
<evidence type="ECO:0000313" key="4">
    <source>
        <dbReference type="Proteomes" id="UP000481872"/>
    </source>
</evidence>
<protein>
    <submittedName>
        <fullName evidence="3">CRISPR-associated protein</fullName>
    </submittedName>
</protein>
<reference evidence="3 4" key="1">
    <citation type="submission" date="2020-02" db="EMBL/GenBank/DDBJ databases">
        <title>Genome assembly of a novel Clostridium senegalense strain.</title>
        <authorList>
            <person name="Gupta T.B."/>
            <person name="Jauregui R."/>
            <person name="Maclean P."/>
            <person name="Nawarathana A."/>
            <person name="Brightwell G."/>
        </authorList>
    </citation>
    <scope>NUCLEOTIDE SEQUENCE [LARGE SCALE GENOMIC DNA]</scope>
    <source>
        <strain evidence="3 4">AGRFS4</strain>
    </source>
</reference>
<gene>
    <name evidence="3" type="ORF">G3M99_14655</name>
</gene>
<feature type="domain" description="CRISPR type III-associated protein" evidence="2">
    <location>
        <begin position="15"/>
        <end position="176"/>
    </location>
</feature>
<evidence type="ECO:0000259" key="2">
    <source>
        <dbReference type="Pfam" id="PF03787"/>
    </source>
</evidence>
<proteinExistence type="predicted"/>
<dbReference type="Pfam" id="PF03787">
    <property type="entry name" value="RAMPs"/>
    <property type="match status" value="2"/>
</dbReference>
<evidence type="ECO:0000256" key="1">
    <source>
        <dbReference type="ARBA" id="ARBA00023118"/>
    </source>
</evidence>
<feature type="domain" description="CRISPR type III-associated protein" evidence="2">
    <location>
        <begin position="273"/>
        <end position="416"/>
    </location>
</feature>
<dbReference type="EMBL" id="JAAGPU010000032">
    <property type="protein sequence ID" value="NEU06071.1"/>
    <property type="molecule type" value="Genomic_DNA"/>
</dbReference>
<dbReference type="CDD" id="cd09726">
    <property type="entry name" value="RAMP_I_III"/>
    <property type="match status" value="2"/>
</dbReference>